<dbReference type="EMBL" id="SRLO01000632">
    <property type="protein sequence ID" value="TNN50062.1"/>
    <property type="molecule type" value="Genomic_DNA"/>
</dbReference>
<dbReference type="AlphaFoldDB" id="A0A4Z2GBQ5"/>
<feature type="region of interest" description="Disordered" evidence="1">
    <location>
        <begin position="70"/>
        <end position="89"/>
    </location>
</feature>
<evidence type="ECO:0000313" key="3">
    <source>
        <dbReference type="Proteomes" id="UP000314294"/>
    </source>
</evidence>
<reference evidence="2 3" key="1">
    <citation type="submission" date="2019-03" db="EMBL/GenBank/DDBJ databases">
        <title>First draft genome of Liparis tanakae, snailfish: a comprehensive survey of snailfish specific genes.</title>
        <authorList>
            <person name="Kim W."/>
            <person name="Song I."/>
            <person name="Jeong J.-H."/>
            <person name="Kim D."/>
            <person name="Kim S."/>
            <person name="Ryu S."/>
            <person name="Song J.Y."/>
            <person name="Lee S.K."/>
        </authorList>
    </citation>
    <scope>NUCLEOTIDE SEQUENCE [LARGE SCALE GENOMIC DNA]</scope>
    <source>
        <tissue evidence="2">Muscle</tissue>
    </source>
</reference>
<dbReference type="Proteomes" id="UP000314294">
    <property type="component" value="Unassembled WGS sequence"/>
</dbReference>
<accession>A0A4Z2GBQ5</accession>
<sequence length="89" mass="9663">MPVRHQNRRFDLSGENASKKPSALMNGGTESPQSGNLPVKSQSNHQRKKNKCAMSATMSHSGCLAARWENTPEREGADANAGTLLQRIS</sequence>
<comment type="caution">
    <text evidence="2">The sequence shown here is derived from an EMBL/GenBank/DDBJ whole genome shotgun (WGS) entry which is preliminary data.</text>
</comment>
<feature type="region of interest" description="Disordered" evidence="1">
    <location>
        <begin position="1"/>
        <end position="55"/>
    </location>
</feature>
<gene>
    <name evidence="2" type="ORF">EYF80_039740</name>
</gene>
<evidence type="ECO:0000256" key="1">
    <source>
        <dbReference type="SAM" id="MobiDB-lite"/>
    </source>
</evidence>
<keyword evidence="3" id="KW-1185">Reference proteome</keyword>
<name>A0A4Z2GBQ5_9TELE</name>
<organism evidence="2 3">
    <name type="scientific">Liparis tanakae</name>
    <name type="common">Tanaka's snailfish</name>
    <dbReference type="NCBI Taxonomy" id="230148"/>
    <lineage>
        <taxon>Eukaryota</taxon>
        <taxon>Metazoa</taxon>
        <taxon>Chordata</taxon>
        <taxon>Craniata</taxon>
        <taxon>Vertebrata</taxon>
        <taxon>Euteleostomi</taxon>
        <taxon>Actinopterygii</taxon>
        <taxon>Neopterygii</taxon>
        <taxon>Teleostei</taxon>
        <taxon>Neoteleostei</taxon>
        <taxon>Acanthomorphata</taxon>
        <taxon>Eupercaria</taxon>
        <taxon>Perciformes</taxon>
        <taxon>Cottioidei</taxon>
        <taxon>Cottales</taxon>
        <taxon>Liparidae</taxon>
        <taxon>Liparis</taxon>
    </lineage>
</organism>
<feature type="compositionally biased region" description="Polar residues" evidence="1">
    <location>
        <begin position="28"/>
        <end position="44"/>
    </location>
</feature>
<proteinExistence type="predicted"/>
<evidence type="ECO:0000313" key="2">
    <source>
        <dbReference type="EMBL" id="TNN50062.1"/>
    </source>
</evidence>
<protein>
    <submittedName>
        <fullName evidence="2">Uncharacterized protein</fullName>
    </submittedName>
</protein>